<evidence type="ECO:0000256" key="3">
    <source>
        <dbReference type="ARBA" id="ARBA00022989"/>
    </source>
</evidence>
<keyword evidence="3 5" id="KW-1133">Transmembrane helix</keyword>
<accession>A0A7D5P532</accession>
<dbReference type="InterPro" id="IPR035906">
    <property type="entry name" value="MetI-like_sf"/>
</dbReference>
<feature type="transmembrane region" description="Helical" evidence="5">
    <location>
        <begin position="112"/>
        <end position="135"/>
    </location>
</feature>
<sequence>MNFKWAGKRVLQGMFTAYLVITFTFVLIRRMPGGPVEYLRAQLITSQGSLTQQERERLQQLAETYVNINPDKPLWQQYIEYMGSIVQGDLGHSIWYNQPVADLIAEAMPWTLLVTASSILLSFAIGISIGAWMAYNEGNTIDVGLSSFATFLTSIPYYVIGVLAVYILAYQLGWFPTSGYNSGEIEASISVAYISDVLYHAALPIISFTIPAAFGQSLTMRGNSVRIMGEDYLRVASLRGLSNTRIALHYVGRNAILPMYTNFLLAIGTVFGGAVILEEIFTYRGAGLLLLKAINNRDYPLMMGMFLIITIGVICGMIIADLTYGKLDPRIESGEGGR</sequence>
<evidence type="ECO:0000256" key="1">
    <source>
        <dbReference type="ARBA" id="ARBA00004141"/>
    </source>
</evidence>
<feature type="domain" description="ABC transmembrane type-1" evidence="6">
    <location>
        <begin position="108"/>
        <end position="320"/>
    </location>
</feature>
<feature type="transmembrane region" description="Helical" evidence="5">
    <location>
        <begin position="299"/>
        <end position="320"/>
    </location>
</feature>
<evidence type="ECO:0000256" key="5">
    <source>
        <dbReference type="RuleBase" id="RU363032"/>
    </source>
</evidence>
<dbReference type="InterPro" id="IPR000515">
    <property type="entry name" value="MetI-like"/>
</dbReference>
<dbReference type="KEGG" id="hrr:HZS55_14575"/>
<reference evidence="7 8" key="1">
    <citation type="submission" date="2020-07" db="EMBL/GenBank/DDBJ databases">
        <title>Halosimplex pelagicum sp. nov. and Halosimplex rubrum sp. nov., isolated from salted brown alga Laminaria, and emended description of the genus Halosimplex.</title>
        <authorList>
            <person name="Cui H."/>
        </authorList>
    </citation>
    <scope>NUCLEOTIDE SEQUENCE [LARGE SCALE GENOMIC DNA]</scope>
    <source>
        <strain evidence="7 8">R27</strain>
    </source>
</reference>
<evidence type="ECO:0000256" key="2">
    <source>
        <dbReference type="ARBA" id="ARBA00022692"/>
    </source>
</evidence>
<keyword evidence="8" id="KW-1185">Reference proteome</keyword>
<dbReference type="SUPFAM" id="SSF161098">
    <property type="entry name" value="MetI-like"/>
    <property type="match status" value="1"/>
</dbReference>
<dbReference type="GeneID" id="56079112"/>
<proteinExistence type="inferred from homology"/>
<dbReference type="RefSeq" id="WP_179908327.1">
    <property type="nucleotide sequence ID" value="NZ_CP058910.1"/>
</dbReference>
<dbReference type="OrthoDB" id="44105at2157"/>
<organism evidence="7 8">
    <name type="scientific">Halosimplex rubrum</name>
    <dbReference type="NCBI Taxonomy" id="869889"/>
    <lineage>
        <taxon>Archaea</taxon>
        <taxon>Methanobacteriati</taxon>
        <taxon>Methanobacteriota</taxon>
        <taxon>Stenosarchaea group</taxon>
        <taxon>Halobacteria</taxon>
        <taxon>Halobacteriales</taxon>
        <taxon>Haloarculaceae</taxon>
        <taxon>Halosimplex</taxon>
    </lineage>
</organism>
<feature type="transmembrane region" description="Helical" evidence="5">
    <location>
        <begin position="259"/>
        <end position="278"/>
    </location>
</feature>
<evidence type="ECO:0000259" key="6">
    <source>
        <dbReference type="PROSITE" id="PS50928"/>
    </source>
</evidence>
<keyword evidence="2 5" id="KW-0812">Transmembrane</keyword>
<keyword evidence="4 5" id="KW-0472">Membrane</keyword>
<comment type="similarity">
    <text evidence="5">Belongs to the binding-protein-dependent transport system permease family.</text>
</comment>
<dbReference type="Gene3D" id="1.10.3720.10">
    <property type="entry name" value="MetI-like"/>
    <property type="match status" value="1"/>
</dbReference>
<dbReference type="GO" id="GO:0005886">
    <property type="term" value="C:plasma membrane"/>
    <property type="evidence" value="ECO:0007669"/>
    <property type="project" value="UniProtKB-SubCell"/>
</dbReference>
<dbReference type="AlphaFoldDB" id="A0A7D5P532"/>
<name>A0A7D5P532_9EURY</name>
<dbReference type="PANTHER" id="PTHR43376">
    <property type="entry name" value="OLIGOPEPTIDE TRANSPORT SYSTEM PERMEASE PROTEIN"/>
    <property type="match status" value="1"/>
</dbReference>
<protein>
    <submittedName>
        <fullName evidence="7">ABC transporter permease</fullName>
    </submittedName>
</protein>
<dbReference type="GO" id="GO:0055085">
    <property type="term" value="P:transmembrane transport"/>
    <property type="evidence" value="ECO:0007669"/>
    <property type="project" value="InterPro"/>
</dbReference>
<evidence type="ECO:0000256" key="4">
    <source>
        <dbReference type="ARBA" id="ARBA00023136"/>
    </source>
</evidence>
<keyword evidence="5" id="KW-0813">Transport</keyword>
<feature type="transmembrane region" description="Helical" evidence="5">
    <location>
        <begin position="197"/>
        <end position="214"/>
    </location>
</feature>
<feature type="transmembrane region" description="Helical" evidence="5">
    <location>
        <begin position="155"/>
        <end position="176"/>
    </location>
</feature>
<evidence type="ECO:0000313" key="8">
    <source>
        <dbReference type="Proteomes" id="UP000509667"/>
    </source>
</evidence>
<dbReference type="PROSITE" id="PS50928">
    <property type="entry name" value="ABC_TM1"/>
    <property type="match status" value="1"/>
</dbReference>
<dbReference type="CDD" id="cd06261">
    <property type="entry name" value="TM_PBP2"/>
    <property type="match status" value="1"/>
</dbReference>
<dbReference type="PANTHER" id="PTHR43376:SF1">
    <property type="entry name" value="OLIGOPEPTIDE TRANSPORT SYSTEM PERMEASE PROTEIN"/>
    <property type="match status" value="1"/>
</dbReference>
<feature type="transmembrane region" description="Helical" evidence="5">
    <location>
        <begin position="12"/>
        <end position="28"/>
    </location>
</feature>
<comment type="subcellular location">
    <subcellularLocation>
        <location evidence="5">Cell membrane</location>
        <topology evidence="5">Multi-pass membrane protein</topology>
    </subcellularLocation>
    <subcellularLocation>
        <location evidence="1">Membrane</location>
        <topology evidence="1">Multi-pass membrane protein</topology>
    </subcellularLocation>
</comment>
<dbReference type="EMBL" id="CP058910">
    <property type="protein sequence ID" value="QLH78444.1"/>
    <property type="molecule type" value="Genomic_DNA"/>
</dbReference>
<gene>
    <name evidence="7" type="ORF">HZS55_14575</name>
</gene>
<dbReference type="Pfam" id="PF00528">
    <property type="entry name" value="BPD_transp_1"/>
    <property type="match status" value="1"/>
</dbReference>
<evidence type="ECO:0000313" key="7">
    <source>
        <dbReference type="EMBL" id="QLH78444.1"/>
    </source>
</evidence>
<dbReference type="Proteomes" id="UP000509667">
    <property type="component" value="Chromosome"/>
</dbReference>